<dbReference type="Proteomes" id="UP000316598">
    <property type="component" value="Unassembled WGS sequence"/>
</dbReference>
<comment type="caution">
    <text evidence="1">The sequence shown here is derived from an EMBL/GenBank/DDBJ whole genome shotgun (WGS) entry which is preliminary data.</text>
</comment>
<accession>A0A5C5WYM5</accession>
<dbReference type="AlphaFoldDB" id="A0A5C5WYM5"/>
<reference evidence="1 2" key="1">
    <citation type="submission" date="2019-02" db="EMBL/GenBank/DDBJ databases">
        <title>Deep-cultivation of Planctomycetes and their phenomic and genomic characterization uncovers novel biology.</title>
        <authorList>
            <person name="Wiegand S."/>
            <person name="Jogler M."/>
            <person name="Boedeker C."/>
            <person name="Pinto D."/>
            <person name="Vollmers J."/>
            <person name="Rivas-Marin E."/>
            <person name="Kohn T."/>
            <person name="Peeters S.H."/>
            <person name="Heuer A."/>
            <person name="Rast P."/>
            <person name="Oberbeckmann S."/>
            <person name="Bunk B."/>
            <person name="Jeske O."/>
            <person name="Meyerdierks A."/>
            <person name="Storesund J.E."/>
            <person name="Kallscheuer N."/>
            <person name="Luecker S."/>
            <person name="Lage O.M."/>
            <person name="Pohl T."/>
            <person name="Merkel B.J."/>
            <person name="Hornburger P."/>
            <person name="Mueller R.-W."/>
            <person name="Bruemmer F."/>
            <person name="Labrenz M."/>
            <person name="Spormann A.M."/>
            <person name="Op Den Camp H."/>
            <person name="Overmann J."/>
            <person name="Amann R."/>
            <person name="Jetten M.S.M."/>
            <person name="Mascher T."/>
            <person name="Medema M.H."/>
            <person name="Devos D.P."/>
            <person name="Kaster A.-K."/>
            <person name="Ovreas L."/>
            <person name="Rohde M."/>
            <person name="Galperin M.Y."/>
            <person name="Jogler C."/>
        </authorList>
    </citation>
    <scope>NUCLEOTIDE SEQUENCE [LARGE SCALE GENOMIC DNA]</scope>
    <source>
        <strain evidence="1 2">Pla22</strain>
    </source>
</reference>
<organism evidence="1 2">
    <name type="scientific">Rubripirellula amarantea</name>
    <dbReference type="NCBI Taxonomy" id="2527999"/>
    <lineage>
        <taxon>Bacteria</taxon>
        <taxon>Pseudomonadati</taxon>
        <taxon>Planctomycetota</taxon>
        <taxon>Planctomycetia</taxon>
        <taxon>Pirellulales</taxon>
        <taxon>Pirellulaceae</taxon>
        <taxon>Rubripirellula</taxon>
    </lineage>
</organism>
<dbReference type="EMBL" id="SJPI01000001">
    <property type="protein sequence ID" value="TWT55181.1"/>
    <property type="molecule type" value="Genomic_DNA"/>
</dbReference>
<keyword evidence="2" id="KW-1185">Reference proteome</keyword>
<name>A0A5C5WYM5_9BACT</name>
<gene>
    <name evidence="1" type="ORF">Pla22_28360</name>
</gene>
<evidence type="ECO:0000313" key="1">
    <source>
        <dbReference type="EMBL" id="TWT55181.1"/>
    </source>
</evidence>
<evidence type="ECO:0000313" key="2">
    <source>
        <dbReference type="Proteomes" id="UP000316598"/>
    </source>
</evidence>
<sequence length="73" mass="8117">MLAEIRMLEGIESFSNPCTDPTLMCYLVVYPGKIKFGYVLSVRLIRSLLLLLREISAWASATLVSRQPAASIV</sequence>
<protein>
    <submittedName>
        <fullName evidence="1">Uncharacterized protein</fullName>
    </submittedName>
</protein>
<proteinExistence type="predicted"/>